<dbReference type="Gene3D" id="2.40.70.10">
    <property type="entry name" value="Acid Proteases"/>
    <property type="match status" value="1"/>
</dbReference>
<feature type="compositionally biased region" description="Basic residues" evidence="1">
    <location>
        <begin position="8"/>
        <end position="21"/>
    </location>
</feature>
<dbReference type="PANTHER" id="PTHR33067">
    <property type="entry name" value="RNA-DIRECTED DNA POLYMERASE-RELATED"/>
    <property type="match status" value="1"/>
</dbReference>
<dbReference type="OrthoDB" id="778454at2759"/>
<organism evidence="2">
    <name type="scientific">Nicotiana tabacum</name>
    <name type="common">Common tobacco</name>
    <dbReference type="NCBI Taxonomy" id="4097"/>
    <lineage>
        <taxon>Eukaryota</taxon>
        <taxon>Viridiplantae</taxon>
        <taxon>Streptophyta</taxon>
        <taxon>Embryophyta</taxon>
        <taxon>Tracheophyta</taxon>
        <taxon>Spermatophyta</taxon>
        <taxon>Magnoliopsida</taxon>
        <taxon>eudicotyledons</taxon>
        <taxon>Gunneridae</taxon>
        <taxon>Pentapetalae</taxon>
        <taxon>asterids</taxon>
        <taxon>lamiids</taxon>
        <taxon>Solanales</taxon>
        <taxon>Solanaceae</taxon>
        <taxon>Nicotianoideae</taxon>
        <taxon>Nicotianeae</taxon>
        <taxon>Nicotiana</taxon>
    </lineage>
</organism>
<evidence type="ECO:0000313" key="2">
    <source>
        <dbReference type="RefSeq" id="XP_016510122.1"/>
    </source>
</evidence>
<proteinExistence type="predicted"/>
<reference evidence="2" key="1">
    <citation type="submission" date="2025-08" db="UniProtKB">
        <authorList>
            <consortium name="RefSeq"/>
        </authorList>
    </citation>
    <scope>IDENTIFICATION</scope>
</reference>
<gene>
    <name evidence="2" type="primary">LOC107827489</name>
</gene>
<sequence>MVDDGLKKKGKTRAQKKKKDRKAINEEIEESKYMHALPFPQKQRREKLDKQFGNFLDVLKQLHVNLPFTEVLSQTPAYAKFLNEILSKKWKAEETLVVKLTEHCASIKLMPLSIFRKLEGEIGEIRSIHVPLLLADQTTIIPEGIVDDVLVQVDKFMFSVNFIVTNMEENREVPLILRRPFLATGRML</sequence>
<dbReference type="InterPro" id="IPR021109">
    <property type="entry name" value="Peptidase_aspartic_dom_sf"/>
</dbReference>
<name>A0A1S4D9N2_TOBAC</name>
<accession>A0A1S4D9N2</accession>
<dbReference type="RefSeq" id="XP_016510122.1">
    <property type="nucleotide sequence ID" value="XM_016654636.1"/>
</dbReference>
<dbReference type="PANTHER" id="PTHR33067:SF31">
    <property type="entry name" value="RNA-DIRECTED DNA POLYMERASE"/>
    <property type="match status" value="1"/>
</dbReference>
<dbReference type="KEGG" id="nta:107827489"/>
<feature type="region of interest" description="Disordered" evidence="1">
    <location>
        <begin position="1"/>
        <end position="25"/>
    </location>
</feature>
<dbReference type="PaxDb" id="4097-A0A1S4D9N2"/>
<protein>
    <submittedName>
        <fullName evidence="2">Uncharacterized protein</fullName>
    </submittedName>
</protein>
<dbReference type="AlphaFoldDB" id="A0A1S4D9N2"/>
<evidence type="ECO:0000256" key="1">
    <source>
        <dbReference type="SAM" id="MobiDB-lite"/>
    </source>
</evidence>